<feature type="compositionally biased region" description="Low complexity" evidence="1">
    <location>
        <begin position="273"/>
        <end position="285"/>
    </location>
</feature>
<name>A0A3M7MGM5_9PLEO</name>
<gene>
    <name evidence="2" type="ORF">GMOD_00008101</name>
</gene>
<reference evidence="2 3" key="1">
    <citation type="journal article" date="2014" name="PLoS ONE">
        <title>De novo Genome Assembly of the Fungal Plant Pathogen Pyrenophora semeniperda.</title>
        <authorList>
            <person name="Soliai M.M."/>
            <person name="Meyer S.E."/>
            <person name="Udall J.A."/>
            <person name="Elzinga D.E."/>
            <person name="Hermansen R.A."/>
            <person name="Bodily P.M."/>
            <person name="Hart A.A."/>
            <person name="Coleman C.E."/>
        </authorList>
    </citation>
    <scope>NUCLEOTIDE SEQUENCE [LARGE SCALE GENOMIC DNA]</scope>
    <source>
        <strain evidence="2 3">CCB06</strain>
        <tissue evidence="2">Mycelium</tissue>
    </source>
</reference>
<feature type="compositionally biased region" description="Basic and acidic residues" evidence="1">
    <location>
        <begin position="122"/>
        <end position="131"/>
    </location>
</feature>
<accession>A0A3M7MGM5</accession>
<feature type="region of interest" description="Disordered" evidence="1">
    <location>
        <begin position="202"/>
        <end position="310"/>
    </location>
</feature>
<dbReference type="OrthoDB" id="5419922at2759"/>
<dbReference type="Proteomes" id="UP000265663">
    <property type="component" value="Unassembled WGS sequence"/>
</dbReference>
<feature type="compositionally biased region" description="Polar residues" evidence="1">
    <location>
        <begin position="286"/>
        <end position="307"/>
    </location>
</feature>
<sequence length="458" mass="51126">MPPSLHPHLRRGLDFDGFYLHPDDVIEEASTEPQDPEQRAAKRRRIEAVASQYLRGQPPVIVTASLRGPFNHGWKNPWARPTQDKKRRTLGKSDWVSEPRNHHSKKATASRKDAGGHWASARLERSTEARVAEPALVTQTASPETSRAVRNHVNTCEHDNSLEKVEVAPATAPLEDHDHVSTATGLSCITTSRRIQTRSPMTNPFWLRRPGSAKADMRRARHGSTDASPSRSRSRQGDSQLSAREKLQLALPKAPIRAQSTPRRSALPDAFKSSASASMDISSPATDGTTPRQLTNAQTQSISTTAPEQEPLYTLEAVQTATAAITQDTTHSKEPAQRSSQRTVPIVTSSMGSQDGLTNEDMHASQRPVSFPTRKPRKKPRAVNFDSSPDKIPAAPQSRPQPVVEKTMMHLKAAWQRWLNLVRKWFKDMSRIYKKSIRSYRKVETLNGLRRLLCCELN</sequence>
<protein>
    <submittedName>
        <fullName evidence="2">Protamine P1</fullName>
    </submittedName>
</protein>
<dbReference type="EMBL" id="KE747840">
    <property type="protein sequence ID" value="RMZ73572.1"/>
    <property type="molecule type" value="Genomic_DNA"/>
</dbReference>
<organism evidence="2 3">
    <name type="scientific">Pyrenophora seminiperda CCB06</name>
    <dbReference type="NCBI Taxonomy" id="1302712"/>
    <lineage>
        <taxon>Eukaryota</taxon>
        <taxon>Fungi</taxon>
        <taxon>Dikarya</taxon>
        <taxon>Ascomycota</taxon>
        <taxon>Pezizomycotina</taxon>
        <taxon>Dothideomycetes</taxon>
        <taxon>Pleosporomycetidae</taxon>
        <taxon>Pleosporales</taxon>
        <taxon>Pleosporineae</taxon>
        <taxon>Pleosporaceae</taxon>
        <taxon>Pyrenophora</taxon>
    </lineage>
</organism>
<keyword evidence="3" id="KW-1185">Reference proteome</keyword>
<proteinExistence type="predicted"/>
<feature type="compositionally biased region" description="Polar residues" evidence="1">
    <location>
        <begin position="225"/>
        <end position="242"/>
    </location>
</feature>
<evidence type="ECO:0000313" key="3">
    <source>
        <dbReference type="Proteomes" id="UP000265663"/>
    </source>
</evidence>
<evidence type="ECO:0000256" key="1">
    <source>
        <dbReference type="SAM" id="MobiDB-lite"/>
    </source>
</evidence>
<feature type="compositionally biased region" description="Polar residues" evidence="1">
    <location>
        <begin position="337"/>
        <end position="357"/>
    </location>
</feature>
<evidence type="ECO:0000313" key="2">
    <source>
        <dbReference type="EMBL" id="RMZ73572.1"/>
    </source>
</evidence>
<dbReference type="AlphaFoldDB" id="A0A3M7MGM5"/>
<feature type="region of interest" description="Disordered" evidence="1">
    <location>
        <begin position="325"/>
        <end position="402"/>
    </location>
</feature>
<feature type="region of interest" description="Disordered" evidence="1">
    <location>
        <begin position="71"/>
        <end position="146"/>
    </location>
</feature>